<dbReference type="EMBL" id="JABSTR010000002">
    <property type="protein sequence ID" value="KAH9363781.1"/>
    <property type="molecule type" value="Genomic_DNA"/>
</dbReference>
<sequence length="297" mass="33808">MANHLNSPNDYINGQAYQPWDDKDFLNFLRTAECDIARRAVPYDMASQSLGAVESRKRKLLGKRDWDDTVHEIDFSNKYRKDSPPRIILPVVFRITEKNKTFWEIDPNQIAEDLVGSLQKDVVYQRLSRRGQLTVCVNNVDAAIKLLDVKSLAGVCVEAHIPPSLIKNEGKIIAVPYRYSEDQMLEELAPYGVVGVRREVKARKVENGGLTFNPRGGVILTFKPEVALPSRVHVGQYVFPVEEYLEAPMQCFNCMRFGHSSKICRASPRCRHCAGAHSYKVISRYAYHPQTVLDLVR</sequence>
<reference evidence="1 2" key="1">
    <citation type="journal article" date="2020" name="Cell">
        <title>Large-Scale Comparative Analyses of Tick Genomes Elucidate Their Genetic Diversity and Vector Capacities.</title>
        <authorList>
            <consortium name="Tick Genome and Microbiome Consortium (TIGMIC)"/>
            <person name="Jia N."/>
            <person name="Wang J."/>
            <person name="Shi W."/>
            <person name="Du L."/>
            <person name="Sun Y."/>
            <person name="Zhan W."/>
            <person name="Jiang J.F."/>
            <person name="Wang Q."/>
            <person name="Zhang B."/>
            <person name="Ji P."/>
            <person name="Bell-Sakyi L."/>
            <person name="Cui X.M."/>
            <person name="Yuan T.T."/>
            <person name="Jiang B.G."/>
            <person name="Yang W.F."/>
            <person name="Lam T.T."/>
            <person name="Chang Q.C."/>
            <person name="Ding S.J."/>
            <person name="Wang X.J."/>
            <person name="Zhu J.G."/>
            <person name="Ruan X.D."/>
            <person name="Zhao L."/>
            <person name="Wei J.T."/>
            <person name="Ye R.Z."/>
            <person name="Que T.C."/>
            <person name="Du C.H."/>
            <person name="Zhou Y.H."/>
            <person name="Cheng J.X."/>
            <person name="Dai P.F."/>
            <person name="Guo W.B."/>
            <person name="Han X.H."/>
            <person name="Huang E.J."/>
            <person name="Li L.F."/>
            <person name="Wei W."/>
            <person name="Gao Y.C."/>
            <person name="Liu J.Z."/>
            <person name="Shao H.Z."/>
            <person name="Wang X."/>
            <person name="Wang C.C."/>
            <person name="Yang T.C."/>
            <person name="Huo Q.B."/>
            <person name="Li W."/>
            <person name="Chen H.Y."/>
            <person name="Chen S.E."/>
            <person name="Zhou L.G."/>
            <person name="Ni X.B."/>
            <person name="Tian J.H."/>
            <person name="Sheng Y."/>
            <person name="Liu T."/>
            <person name="Pan Y.S."/>
            <person name="Xia L.Y."/>
            <person name="Li J."/>
            <person name="Zhao F."/>
            <person name="Cao W.C."/>
        </authorList>
    </citation>
    <scope>NUCLEOTIDE SEQUENCE [LARGE SCALE GENOMIC DNA]</scope>
    <source>
        <strain evidence="1">HaeL-2018</strain>
    </source>
</reference>
<evidence type="ECO:0000313" key="1">
    <source>
        <dbReference type="EMBL" id="KAH9363781.1"/>
    </source>
</evidence>
<gene>
    <name evidence="1" type="ORF">HPB48_022843</name>
</gene>
<protein>
    <recommendedName>
        <fullName evidence="3">CCHC-type domain-containing protein</fullName>
    </recommendedName>
</protein>
<accession>A0A9J6FL22</accession>
<name>A0A9J6FL22_HAELO</name>
<dbReference type="Proteomes" id="UP000821853">
    <property type="component" value="Chromosome 10"/>
</dbReference>
<comment type="caution">
    <text evidence="1">The sequence shown here is derived from an EMBL/GenBank/DDBJ whole genome shotgun (WGS) entry which is preliminary data.</text>
</comment>
<evidence type="ECO:0000313" key="2">
    <source>
        <dbReference type="Proteomes" id="UP000821853"/>
    </source>
</evidence>
<organism evidence="1 2">
    <name type="scientific">Haemaphysalis longicornis</name>
    <name type="common">Bush tick</name>
    <dbReference type="NCBI Taxonomy" id="44386"/>
    <lineage>
        <taxon>Eukaryota</taxon>
        <taxon>Metazoa</taxon>
        <taxon>Ecdysozoa</taxon>
        <taxon>Arthropoda</taxon>
        <taxon>Chelicerata</taxon>
        <taxon>Arachnida</taxon>
        <taxon>Acari</taxon>
        <taxon>Parasitiformes</taxon>
        <taxon>Ixodida</taxon>
        <taxon>Ixodoidea</taxon>
        <taxon>Ixodidae</taxon>
        <taxon>Haemaphysalinae</taxon>
        <taxon>Haemaphysalis</taxon>
    </lineage>
</organism>
<keyword evidence="2" id="KW-1185">Reference proteome</keyword>
<proteinExistence type="predicted"/>
<dbReference type="OrthoDB" id="10044176at2759"/>
<evidence type="ECO:0008006" key="3">
    <source>
        <dbReference type="Google" id="ProtNLM"/>
    </source>
</evidence>
<dbReference type="VEuPathDB" id="VectorBase:HLOH_040955"/>
<dbReference type="AlphaFoldDB" id="A0A9J6FL22"/>